<comment type="caution">
    <text evidence="1">The sequence shown here is derived from an EMBL/GenBank/DDBJ whole genome shotgun (WGS) entry which is preliminary data.</text>
</comment>
<protein>
    <submittedName>
        <fullName evidence="1">Uncharacterized protein</fullName>
    </submittedName>
</protein>
<gene>
    <name evidence="1" type="ORF">BCR34DRAFT_315824</name>
</gene>
<dbReference type="OrthoDB" id="3792473at2759"/>
<dbReference type="EMBL" id="MCFA01000057">
    <property type="protein sequence ID" value="ORY11845.1"/>
    <property type="molecule type" value="Genomic_DNA"/>
</dbReference>
<evidence type="ECO:0000313" key="2">
    <source>
        <dbReference type="Proteomes" id="UP000193144"/>
    </source>
</evidence>
<accession>A0A1Y1ZPV3</accession>
<reference evidence="1 2" key="1">
    <citation type="submission" date="2016-07" db="EMBL/GenBank/DDBJ databases">
        <title>Pervasive Adenine N6-methylation of Active Genes in Fungi.</title>
        <authorList>
            <consortium name="DOE Joint Genome Institute"/>
            <person name="Mondo S.J."/>
            <person name="Dannebaum R.O."/>
            <person name="Kuo R.C."/>
            <person name="Labutti K."/>
            <person name="Haridas S."/>
            <person name="Kuo A."/>
            <person name="Salamov A."/>
            <person name="Ahrendt S.R."/>
            <person name="Lipzen A."/>
            <person name="Sullivan W."/>
            <person name="Andreopoulos W.B."/>
            <person name="Clum A."/>
            <person name="Lindquist E."/>
            <person name="Daum C."/>
            <person name="Ramamoorthy G.K."/>
            <person name="Gryganskyi A."/>
            <person name="Culley D."/>
            <person name="Magnuson J.K."/>
            <person name="James T.Y."/>
            <person name="O'Malley M.A."/>
            <person name="Stajich J.E."/>
            <person name="Spatafora J.W."/>
            <person name="Visel A."/>
            <person name="Grigoriev I.V."/>
        </authorList>
    </citation>
    <scope>NUCLEOTIDE SEQUENCE [LARGE SCALE GENOMIC DNA]</scope>
    <source>
        <strain evidence="1 2">CBS 115471</strain>
    </source>
</reference>
<proteinExistence type="predicted"/>
<sequence length="283" mass="30710">MSVGGSWAKCDYEMRQRAAVTEDGSSRMRGRGCVAVLGRGGRPIIGPVSFLLPALACHSLFLGSASRNISRRLGLQSSPCGSILNRSRVGHAFDQHGGAFRLANGHGLLQQTHDSIENAGNPSLCLRLSGPAPVRNTYLVTTSLSSAIFGTQFGRWAAVFSQTSHDPCSLPATPPILRTSELSRTSAWQSSDPGLSPADARREATLLETQIYDEASSATMTKNARTRSGISSSNESIVGFQKTRKTQFRYHLQRGWTLENIKKRPITKRACSQSCTKPRFLIT</sequence>
<evidence type="ECO:0000313" key="1">
    <source>
        <dbReference type="EMBL" id="ORY11845.1"/>
    </source>
</evidence>
<name>A0A1Y1ZPV3_9PLEO</name>
<organism evidence="1 2">
    <name type="scientific">Clohesyomyces aquaticus</name>
    <dbReference type="NCBI Taxonomy" id="1231657"/>
    <lineage>
        <taxon>Eukaryota</taxon>
        <taxon>Fungi</taxon>
        <taxon>Dikarya</taxon>
        <taxon>Ascomycota</taxon>
        <taxon>Pezizomycotina</taxon>
        <taxon>Dothideomycetes</taxon>
        <taxon>Pleosporomycetidae</taxon>
        <taxon>Pleosporales</taxon>
        <taxon>Lindgomycetaceae</taxon>
        <taxon>Clohesyomyces</taxon>
    </lineage>
</organism>
<dbReference type="AlphaFoldDB" id="A0A1Y1ZPV3"/>
<keyword evidence="2" id="KW-1185">Reference proteome</keyword>
<dbReference type="Proteomes" id="UP000193144">
    <property type="component" value="Unassembled WGS sequence"/>
</dbReference>